<proteinExistence type="predicted"/>
<evidence type="ECO:0000313" key="2">
    <source>
        <dbReference type="EMBL" id="KAK4235190.1"/>
    </source>
</evidence>
<organism evidence="2 3">
    <name type="scientific">Achaetomium macrosporum</name>
    <dbReference type="NCBI Taxonomy" id="79813"/>
    <lineage>
        <taxon>Eukaryota</taxon>
        <taxon>Fungi</taxon>
        <taxon>Dikarya</taxon>
        <taxon>Ascomycota</taxon>
        <taxon>Pezizomycotina</taxon>
        <taxon>Sordariomycetes</taxon>
        <taxon>Sordariomycetidae</taxon>
        <taxon>Sordariales</taxon>
        <taxon>Chaetomiaceae</taxon>
        <taxon>Achaetomium</taxon>
    </lineage>
</organism>
<name>A0AAN7HBJ7_9PEZI</name>
<gene>
    <name evidence="2" type="ORF">C8A03DRAFT_18031</name>
</gene>
<sequence>MSGAELIGIFSGIVSIAQASIKIYQAVDDASGLPRSFHDVVARLPIVQSTLEAAAAGIAEEEEAGDSLASARLRAALSKVLESCRDKAAALNKVLQAIMPTAGAKRMERYLKALKTIPNADKVENLMDGILRDLQVLTVNQTVNAPM</sequence>
<reference evidence="2" key="1">
    <citation type="journal article" date="2023" name="Mol. Phylogenet. Evol.">
        <title>Genome-scale phylogeny and comparative genomics of the fungal order Sordariales.</title>
        <authorList>
            <person name="Hensen N."/>
            <person name="Bonometti L."/>
            <person name="Westerberg I."/>
            <person name="Brannstrom I.O."/>
            <person name="Guillou S."/>
            <person name="Cros-Aarteil S."/>
            <person name="Calhoun S."/>
            <person name="Haridas S."/>
            <person name="Kuo A."/>
            <person name="Mondo S."/>
            <person name="Pangilinan J."/>
            <person name="Riley R."/>
            <person name="LaButti K."/>
            <person name="Andreopoulos B."/>
            <person name="Lipzen A."/>
            <person name="Chen C."/>
            <person name="Yan M."/>
            <person name="Daum C."/>
            <person name="Ng V."/>
            <person name="Clum A."/>
            <person name="Steindorff A."/>
            <person name="Ohm R.A."/>
            <person name="Martin F."/>
            <person name="Silar P."/>
            <person name="Natvig D.O."/>
            <person name="Lalanne C."/>
            <person name="Gautier V."/>
            <person name="Ament-Velasquez S.L."/>
            <person name="Kruys A."/>
            <person name="Hutchinson M.I."/>
            <person name="Powell A.J."/>
            <person name="Barry K."/>
            <person name="Miller A.N."/>
            <person name="Grigoriev I.V."/>
            <person name="Debuchy R."/>
            <person name="Gladieux P."/>
            <person name="Hiltunen Thoren M."/>
            <person name="Johannesson H."/>
        </authorList>
    </citation>
    <scope>NUCLEOTIDE SEQUENCE</scope>
    <source>
        <strain evidence="2">CBS 532.94</strain>
    </source>
</reference>
<dbReference type="Pfam" id="PF17107">
    <property type="entry name" value="SesA"/>
    <property type="match status" value="1"/>
</dbReference>
<comment type="caution">
    <text evidence="2">The sequence shown here is derived from an EMBL/GenBank/DDBJ whole genome shotgun (WGS) entry which is preliminary data.</text>
</comment>
<evidence type="ECO:0000313" key="3">
    <source>
        <dbReference type="Proteomes" id="UP001303760"/>
    </source>
</evidence>
<keyword evidence="3" id="KW-1185">Reference proteome</keyword>
<dbReference type="EMBL" id="MU860289">
    <property type="protein sequence ID" value="KAK4235190.1"/>
    <property type="molecule type" value="Genomic_DNA"/>
</dbReference>
<accession>A0AAN7HBJ7</accession>
<evidence type="ECO:0000259" key="1">
    <source>
        <dbReference type="Pfam" id="PF17107"/>
    </source>
</evidence>
<protein>
    <recommendedName>
        <fullName evidence="1">NACHT-NTPase and P-loop NTPases N-terminal domain-containing protein</fullName>
    </recommendedName>
</protein>
<dbReference type="Proteomes" id="UP001303760">
    <property type="component" value="Unassembled WGS sequence"/>
</dbReference>
<dbReference type="InterPro" id="IPR031352">
    <property type="entry name" value="SesA"/>
</dbReference>
<reference evidence="2" key="2">
    <citation type="submission" date="2023-05" db="EMBL/GenBank/DDBJ databases">
        <authorList>
            <consortium name="Lawrence Berkeley National Laboratory"/>
            <person name="Steindorff A."/>
            <person name="Hensen N."/>
            <person name="Bonometti L."/>
            <person name="Westerberg I."/>
            <person name="Brannstrom I.O."/>
            <person name="Guillou S."/>
            <person name="Cros-Aarteil S."/>
            <person name="Calhoun S."/>
            <person name="Haridas S."/>
            <person name="Kuo A."/>
            <person name="Mondo S."/>
            <person name="Pangilinan J."/>
            <person name="Riley R."/>
            <person name="Labutti K."/>
            <person name="Andreopoulos B."/>
            <person name="Lipzen A."/>
            <person name="Chen C."/>
            <person name="Yanf M."/>
            <person name="Daum C."/>
            <person name="Ng V."/>
            <person name="Clum A."/>
            <person name="Ohm R."/>
            <person name="Martin F."/>
            <person name="Silar P."/>
            <person name="Natvig D."/>
            <person name="Lalanne C."/>
            <person name="Gautier V."/>
            <person name="Ament-Velasquez S.L."/>
            <person name="Kruys A."/>
            <person name="Hutchinson M.I."/>
            <person name="Powell A.J."/>
            <person name="Barry K."/>
            <person name="Miller A.N."/>
            <person name="Grigoriev I.V."/>
            <person name="Debuchy R."/>
            <person name="Gladieux P."/>
            <person name="Thoren M.H."/>
            <person name="Johannesson H."/>
        </authorList>
    </citation>
    <scope>NUCLEOTIDE SEQUENCE</scope>
    <source>
        <strain evidence="2">CBS 532.94</strain>
    </source>
</reference>
<dbReference type="AlphaFoldDB" id="A0AAN7HBJ7"/>
<feature type="domain" description="NACHT-NTPase and P-loop NTPases N-terminal" evidence="1">
    <location>
        <begin position="11"/>
        <end position="137"/>
    </location>
</feature>